<dbReference type="GeneID" id="5179439"/>
<dbReference type="EMBL" id="DQ665652">
    <property type="protein sequence ID" value="ABG25623.1"/>
    <property type="molecule type" value="Genomic_DNA"/>
</dbReference>
<organism evidence="1 2">
    <name type="scientific">Ranid herpesvirus 2</name>
    <dbReference type="NCBI Taxonomy" id="389214"/>
    <lineage>
        <taxon>Viruses</taxon>
        <taxon>Duplodnaviria</taxon>
        <taxon>Heunggongvirae</taxon>
        <taxon>Peploviricota</taxon>
        <taxon>Herviviricetes</taxon>
        <taxon>Herpesvirales</taxon>
        <taxon>Alloherpesviridae</taxon>
        <taxon>Batravirus</taxon>
        <taxon>Batravirus ranidallo2</taxon>
    </lineage>
</organism>
<name>Q14VX9_9VIRU</name>
<evidence type="ECO:0000313" key="2">
    <source>
        <dbReference type="Proteomes" id="UP000120576"/>
    </source>
</evidence>
<dbReference type="RefSeq" id="YP_656635.1">
    <property type="nucleotide sequence ID" value="NC_008210.1"/>
</dbReference>
<accession>Q14VX9</accession>
<evidence type="ECO:0000313" key="1">
    <source>
        <dbReference type="EMBL" id="ABG25623.1"/>
    </source>
</evidence>
<sequence>MVLQPITGSGFSNYCREVREVVRPERNAFNTGVYRAPIVPNDLPSYTDRALPLQNVGLGSYTLSLPPTRYPDDMWTLVVVPESGPNYVLTATVLYDCQQRCNLVDEDRVLMCQVENSSLRLDRNEWLRNTYATYAEELRCLHCALSVTKTQVKAVCVQYKLCLDSVFVPGTDIPMCSLHLFDSALHRERVQARAEGVRRMGEDVWQQSYAPYDVAAQVLCTPQPNCILTERVGSCVVKYEPAEECEPPPAGTLITFLRQNGDGSLYFTILSKDLVTEQRLDSPWLFSHYLQLHMPEDFWFERAAVPLREAGW</sequence>
<dbReference type="Proteomes" id="UP000120576">
    <property type="component" value="Genome"/>
</dbReference>
<dbReference type="KEGG" id="vg:5179439"/>
<protein>
    <submittedName>
        <fullName evidence="1">ORF127</fullName>
    </submittedName>
</protein>
<proteinExistence type="predicted"/>
<keyword evidence="2" id="KW-1185">Reference proteome</keyword>
<reference evidence="1 2" key="1">
    <citation type="journal article" date="2006" name="J. Gen. Virol.">
        <title>Genome sequences of two frog herpesviruses.</title>
        <authorList>
            <person name="Davison A.J."/>
            <person name="Cunningham C."/>
            <person name="Sauerbier W."/>
            <person name="McKinnell R.G."/>
        </authorList>
    </citation>
    <scope>NUCLEOTIDE SEQUENCE [LARGE SCALE GENOMIC DNA]</scope>
    <source>
        <strain evidence="1">ATCC VR-568</strain>
    </source>
</reference>